<evidence type="ECO:0000259" key="1">
    <source>
        <dbReference type="Pfam" id="PF10551"/>
    </source>
</evidence>
<name>A0A6A5S7Q8_9PLEO</name>
<evidence type="ECO:0000313" key="2">
    <source>
        <dbReference type="EMBL" id="KAF1935819.1"/>
    </source>
</evidence>
<sequence>RPKCFVTNNDPALKGALKACYPDVKQRRCIWHINQNVGAQARKAYDVRKAHSSEEKVELDEGRNEFIKRWNRLVGQPTEEMFYEEWRSILKDYSDYPVLIMYLEKELMPNFEEWAECFCQYYPDFGI</sequence>
<evidence type="ECO:0000313" key="3">
    <source>
        <dbReference type="Proteomes" id="UP000800038"/>
    </source>
</evidence>
<keyword evidence="3" id="KW-1185">Reference proteome</keyword>
<feature type="non-terminal residue" evidence="2">
    <location>
        <position position="1"/>
    </location>
</feature>
<dbReference type="OrthoDB" id="2448653at2759"/>
<accession>A0A6A5S7Q8</accession>
<dbReference type="AlphaFoldDB" id="A0A6A5S7Q8"/>
<feature type="domain" description="MULE transposase" evidence="1">
    <location>
        <begin position="2"/>
        <end position="36"/>
    </location>
</feature>
<dbReference type="Proteomes" id="UP000800038">
    <property type="component" value="Unassembled WGS sequence"/>
</dbReference>
<reference evidence="2" key="1">
    <citation type="journal article" date="2020" name="Stud. Mycol.">
        <title>101 Dothideomycetes genomes: a test case for predicting lifestyles and emergence of pathogens.</title>
        <authorList>
            <person name="Haridas S."/>
            <person name="Albert R."/>
            <person name="Binder M."/>
            <person name="Bloem J."/>
            <person name="Labutti K."/>
            <person name="Salamov A."/>
            <person name="Andreopoulos B."/>
            <person name="Baker S."/>
            <person name="Barry K."/>
            <person name="Bills G."/>
            <person name="Bluhm B."/>
            <person name="Cannon C."/>
            <person name="Castanera R."/>
            <person name="Culley D."/>
            <person name="Daum C."/>
            <person name="Ezra D."/>
            <person name="Gonzalez J."/>
            <person name="Henrissat B."/>
            <person name="Kuo A."/>
            <person name="Liang C."/>
            <person name="Lipzen A."/>
            <person name="Lutzoni F."/>
            <person name="Magnuson J."/>
            <person name="Mondo S."/>
            <person name="Nolan M."/>
            <person name="Ohm R."/>
            <person name="Pangilinan J."/>
            <person name="Park H.-J."/>
            <person name="Ramirez L."/>
            <person name="Alfaro M."/>
            <person name="Sun H."/>
            <person name="Tritt A."/>
            <person name="Yoshinaga Y."/>
            <person name="Zwiers L.-H."/>
            <person name="Turgeon B."/>
            <person name="Goodwin S."/>
            <person name="Spatafora J."/>
            <person name="Crous P."/>
            <person name="Grigoriev I."/>
        </authorList>
    </citation>
    <scope>NUCLEOTIDE SEQUENCE</scope>
    <source>
        <strain evidence="2">CBS 161.51</strain>
    </source>
</reference>
<organism evidence="2 3">
    <name type="scientific">Clathrospora elynae</name>
    <dbReference type="NCBI Taxonomy" id="706981"/>
    <lineage>
        <taxon>Eukaryota</taxon>
        <taxon>Fungi</taxon>
        <taxon>Dikarya</taxon>
        <taxon>Ascomycota</taxon>
        <taxon>Pezizomycotina</taxon>
        <taxon>Dothideomycetes</taxon>
        <taxon>Pleosporomycetidae</taxon>
        <taxon>Pleosporales</taxon>
        <taxon>Diademaceae</taxon>
        <taxon>Clathrospora</taxon>
    </lineage>
</organism>
<dbReference type="EMBL" id="ML976232">
    <property type="protein sequence ID" value="KAF1935819.1"/>
    <property type="molecule type" value="Genomic_DNA"/>
</dbReference>
<proteinExistence type="predicted"/>
<dbReference type="InterPro" id="IPR018289">
    <property type="entry name" value="MULE_transposase_dom"/>
</dbReference>
<dbReference type="Pfam" id="PF10551">
    <property type="entry name" value="MULE"/>
    <property type="match status" value="1"/>
</dbReference>
<protein>
    <recommendedName>
        <fullName evidence="1">MULE transposase domain-containing protein</fullName>
    </recommendedName>
</protein>
<feature type="non-terminal residue" evidence="2">
    <location>
        <position position="127"/>
    </location>
</feature>
<gene>
    <name evidence="2" type="ORF">EJ02DRAFT_327007</name>
</gene>